<reference evidence="1 2" key="1">
    <citation type="submission" date="2018-06" db="EMBL/GenBank/DDBJ databases">
        <title>Complete Genomes of Monosporascus.</title>
        <authorList>
            <person name="Robinson A.J."/>
            <person name="Natvig D.O."/>
        </authorList>
    </citation>
    <scope>NUCLEOTIDE SEQUENCE [LARGE SCALE GENOMIC DNA]</scope>
    <source>
        <strain evidence="1 2">CBS 609.92</strain>
    </source>
</reference>
<dbReference type="Proteomes" id="UP000294003">
    <property type="component" value="Unassembled WGS sequence"/>
</dbReference>
<keyword evidence="2" id="KW-1185">Reference proteome</keyword>
<protein>
    <submittedName>
        <fullName evidence="1">Uncharacterized protein</fullName>
    </submittedName>
</protein>
<proteinExistence type="predicted"/>
<evidence type="ECO:0000313" key="1">
    <source>
        <dbReference type="EMBL" id="RYO93240.1"/>
    </source>
</evidence>
<name>A0ABY0HL58_9PEZI</name>
<accession>A0ABY0HL58</accession>
<dbReference type="EMBL" id="QJNS01000019">
    <property type="protein sequence ID" value="RYO93240.1"/>
    <property type="molecule type" value="Genomic_DNA"/>
</dbReference>
<comment type="caution">
    <text evidence="1">The sequence shown here is derived from an EMBL/GenBank/DDBJ whole genome shotgun (WGS) entry which is preliminary data.</text>
</comment>
<sequence>METDSTAPLAALTTVFTPPCPTTWLITTSKIPSQYPPFPTGGPFSCNPPQWAANIADKGFQYYSPAICPGGFEVGPDCEVTDTRIPEEEFPAITAGEQAFYCVPRAAYQVSYGSYNIDLIWRVYDGINCDYGCAGIISIPNRDNRGQSKQPIRLAKLAAE</sequence>
<organism evidence="1 2">
    <name type="scientific">Monosporascus cannonballus</name>
    <dbReference type="NCBI Taxonomy" id="155416"/>
    <lineage>
        <taxon>Eukaryota</taxon>
        <taxon>Fungi</taxon>
        <taxon>Dikarya</taxon>
        <taxon>Ascomycota</taxon>
        <taxon>Pezizomycotina</taxon>
        <taxon>Sordariomycetes</taxon>
        <taxon>Xylariomycetidae</taxon>
        <taxon>Xylariales</taxon>
        <taxon>Xylariales incertae sedis</taxon>
        <taxon>Monosporascus</taxon>
    </lineage>
</organism>
<evidence type="ECO:0000313" key="2">
    <source>
        <dbReference type="Proteomes" id="UP000294003"/>
    </source>
</evidence>
<gene>
    <name evidence="1" type="ORF">DL762_001189</name>
</gene>